<dbReference type="AlphaFoldDB" id="A0AAE1W9P4"/>
<reference evidence="2" key="1">
    <citation type="submission" date="2020-06" db="EMBL/GenBank/DDBJ databases">
        <authorList>
            <person name="Li T."/>
            <person name="Hu X."/>
            <person name="Zhang T."/>
            <person name="Song X."/>
            <person name="Zhang H."/>
            <person name="Dai N."/>
            <person name="Sheng W."/>
            <person name="Hou X."/>
            <person name="Wei L."/>
        </authorList>
    </citation>
    <scope>NUCLEOTIDE SEQUENCE</scope>
    <source>
        <strain evidence="2">K16</strain>
        <tissue evidence="2">Leaf</tissue>
    </source>
</reference>
<proteinExistence type="predicted"/>
<feature type="region of interest" description="Disordered" evidence="1">
    <location>
        <begin position="73"/>
        <end position="100"/>
    </location>
</feature>
<evidence type="ECO:0000313" key="2">
    <source>
        <dbReference type="EMBL" id="KAK4389349.1"/>
    </source>
</evidence>
<dbReference type="PANTHER" id="PTHR33623">
    <property type="entry name" value="OS04G0572500 PROTEIN"/>
    <property type="match status" value="1"/>
</dbReference>
<keyword evidence="3" id="KW-1185">Reference proteome</keyword>
<evidence type="ECO:0008006" key="4">
    <source>
        <dbReference type="Google" id="ProtNLM"/>
    </source>
</evidence>
<dbReference type="EMBL" id="JACGWL010000013">
    <property type="protein sequence ID" value="KAK4389349.1"/>
    <property type="molecule type" value="Genomic_DNA"/>
</dbReference>
<name>A0AAE1W9P4_9LAMI</name>
<dbReference type="Proteomes" id="UP001289374">
    <property type="component" value="Unassembled WGS sequence"/>
</dbReference>
<protein>
    <recommendedName>
        <fullName evidence="4">DUF4378 domain-containing protein</fullName>
    </recommendedName>
</protein>
<reference evidence="2" key="2">
    <citation type="journal article" date="2024" name="Plant">
        <title>Genomic evolution and insights into agronomic trait innovations of Sesamum species.</title>
        <authorList>
            <person name="Miao H."/>
            <person name="Wang L."/>
            <person name="Qu L."/>
            <person name="Liu H."/>
            <person name="Sun Y."/>
            <person name="Le M."/>
            <person name="Wang Q."/>
            <person name="Wei S."/>
            <person name="Zheng Y."/>
            <person name="Lin W."/>
            <person name="Duan Y."/>
            <person name="Cao H."/>
            <person name="Xiong S."/>
            <person name="Wang X."/>
            <person name="Wei L."/>
            <person name="Li C."/>
            <person name="Ma Q."/>
            <person name="Ju M."/>
            <person name="Zhao R."/>
            <person name="Li G."/>
            <person name="Mu C."/>
            <person name="Tian Q."/>
            <person name="Mei H."/>
            <person name="Zhang T."/>
            <person name="Gao T."/>
            <person name="Zhang H."/>
        </authorList>
    </citation>
    <scope>NUCLEOTIDE SEQUENCE</scope>
    <source>
        <strain evidence="2">K16</strain>
    </source>
</reference>
<accession>A0AAE1W9P4</accession>
<organism evidence="2 3">
    <name type="scientific">Sesamum angolense</name>
    <dbReference type="NCBI Taxonomy" id="2727404"/>
    <lineage>
        <taxon>Eukaryota</taxon>
        <taxon>Viridiplantae</taxon>
        <taxon>Streptophyta</taxon>
        <taxon>Embryophyta</taxon>
        <taxon>Tracheophyta</taxon>
        <taxon>Spermatophyta</taxon>
        <taxon>Magnoliopsida</taxon>
        <taxon>eudicotyledons</taxon>
        <taxon>Gunneridae</taxon>
        <taxon>Pentapetalae</taxon>
        <taxon>asterids</taxon>
        <taxon>lamiids</taxon>
        <taxon>Lamiales</taxon>
        <taxon>Pedaliaceae</taxon>
        <taxon>Sesamum</taxon>
    </lineage>
</organism>
<evidence type="ECO:0000256" key="1">
    <source>
        <dbReference type="SAM" id="MobiDB-lite"/>
    </source>
</evidence>
<dbReference type="PANTHER" id="PTHR33623:SF4">
    <property type="entry name" value="DUF4378 DOMAIN-CONTAINING PROTEIN"/>
    <property type="match status" value="1"/>
</dbReference>
<evidence type="ECO:0000313" key="3">
    <source>
        <dbReference type="Proteomes" id="UP001289374"/>
    </source>
</evidence>
<sequence>MHFRAMKQCSSEEKEQFSPVSVLDCPFDDEDEVSSPFQQRLARMEGTKKKLMKKIQRFECLAKLEPTNLAKRFAPKQDSDNESSGSPVPHSSAPINGKFTSDIEEEQYKDLENGAERKALELLHQMQATLQSYTLKLNRLLLDFFKERTTNQNSDKRSSVDKELLQEAEDWINGRETRGLFLSWEVERNRQIYLKDMEKGGEWKALDQENQEVAFELESEVFAALLHELLLDISPLV</sequence>
<gene>
    <name evidence="2" type="ORF">Sango_2271900</name>
</gene>
<comment type="caution">
    <text evidence="2">The sequence shown here is derived from an EMBL/GenBank/DDBJ whole genome shotgun (WGS) entry which is preliminary data.</text>
</comment>